<dbReference type="GO" id="GO:0070831">
    <property type="term" value="P:basement membrane assembly"/>
    <property type="evidence" value="ECO:0007669"/>
    <property type="project" value="TreeGrafter"/>
</dbReference>
<dbReference type="SMART" id="SM00136">
    <property type="entry name" value="LamNT"/>
    <property type="match status" value="1"/>
</dbReference>
<name>A0A443SAA1_9ACAR</name>
<comment type="caution">
    <text evidence="4">The sequence shown here is derived from an EMBL/GenBank/DDBJ whole genome shotgun (WGS) entry which is preliminary data.</text>
</comment>
<dbReference type="PROSITE" id="PS51117">
    <property type="entry name" value="LAMININ_NTER"/>
    <property type="match status" value="1"/>
</dbReference>
<dbReference type="VEuPathDB" id="VectorBase:LDEU007603"/>
<dbReference type="PANTHER" id="PTHR10574:SF298">
    <property type="entry name" value="MULTIPLE EPIDERMAL GROWTH FACTOR-LIKE DOMAINS PROTEIN 9"/>
    <property type="match status" value="1"/>
</dbReference>
<dbReference type="InterPro" id="IPR050440">
    <property type="entry name" value="Laminin/Netrin_ECM"/>
</dbReference>
<dbReference type="Proteomes" id="UP000288716">
    <property type="component" value="Unassembled WGS sequence"/>
</dbReference>
<gene>
    <name evidence="4" type="ORF">B4U80_08022</name>
</gene>
<dbReference type="GO" id="GO:0016477">
    <property type="term" value="P:cell migration"/>
    <property type="evidence" value="ECO:0007669"/>
    <property type="project" value="TreeGrafter"/>
</dbReference>
<evidence type="ECO:0000256" key="2">
    <source>
        <dbReference type="ARBA" id="ARBA00023292"/>
    </source>
</evidence>
<dbReference type="GO" id="GO:0043256">
    <property type="term" value="C:laminin complex"/>
    <property type="evidence" value="ECO:0007669"/>
    <property type="project" value="TreeGrafter"/>
</dbReference>
<dbReference type="InterPro" id="IPR008211">
    <property type="entry name" value="Laminin_N"/>
</dbReference>
<protein>
    <submittedName>
        <fullName evidence="4">Laminin beta 1 chain-like protein</fullName>
    </submittedName>
</protein>
<dbReference type="STRING" id="299467.A0A443SAA1"/>
<evidence type="ECO:0000313" key="5">
    <source>
        <dbReference type="Proteomes" id="UP000288716"/>
    </source>
</evidence>
<dbReference type="GO" id="GO:0007411">
    <property type="term" value="P:axon guidance"/>
    <property type="evidence" value="ECO:0007669"/>
    <property type="project" value="TreeGrafter"/>
</dbReference>
<dbReference type="PANTHER" id="PTHR10574">
    <property type="entry name" value="NETRIN/LAMININ-RELATED"/>
    <property type="match status" value="1"/>
</dbReference>
<accession>A0A443SAA1</accession>
<feature type="domain" description="Laminin N-terminal" evidence="3">
    <location>
        <begin position="33"/>
        <end position="277"/>
    </location>
</feature>
<evidence type="ECO:0000259" key="3">
    <source>
        <dbReference type="PROSITE" id="PS51117"/>
    </source>
</evidence>
<dbReference type="OrthoDB" id="5985440at2759"/>
<evidence type="ECO:0000256" key="1">
    <source>
        <dbReference type="ARBA" id="ARBA00023157"/>
    </source>
</evidence>
<evidence type="ECO:0000313" key="4">
    <source>
        <dbReference type="EMBL" id="RWS24437.1"/>
    </source>
</evidence>
<dbReference type="GO" id="GO:0034446">
    <property type="term" value="P:substrate adhesion-dependent cell spreading"/>
    <property type="evidence" value="ECO:0007669"/>
    <property type="project" value="TreeGrafter"/>
</dbReference>
<dbReference type="Gene3D" id="2.60.120.260">
    <property type="entry name" value="Galactose-binding domain-like"/>
    <property type="match status" value="1"/>
</dbReference>
<dbReference type="GO" id="GO:0009888">
    <property type="term" value="P:tissue development"/>
    <property type="evidence" value="ECO:0007669"/>
    <property type="project" value="TreeGrafter"/>
</dbReference>
<reference evidence="4 5" key="1">
    <citation type="journal article" date="2018" name="Gigascience">
        <title>Genomes of trombidid mites reveal novel predicted allergens and laterally-transferred genes associated with secondary metabolism.</title>
        <authorList>
            <person name="Dong X."/>
            <person name="Chaisiri K."/>
            <person name="Xia D."/>
            <person name="Armstrong S.D."/>
            <person name="Fang Y."/>
            <person name="Donnelly M.J."/>
            <person name="Kadowaki T."/>
            <person name="McGarry J.W."/>
            <person name="Darby A.C."/>
            <person name="Makepeace B.L."/>
        </authorList>
    </citation>
    <scope>NUCLEOTIDE SEQUENCE [LARGE SCALE GENOMIC DNA]</scope>
    <source>
        <strain evidence="4">UoL-UT</strain>
    </source>
</reference>
<dbReference type="GO" id="GO:0009887">
    <property type="term" value="P:animal organ morphogenesis"/>
    <property type="evidence" value="ECO:0007669"/>
    <property type="project" value="TreeGrafter"/>
</dbReference>
<sequence length="331" mass="38156">MKILRKCLVLKLLISITFFEFVNTLAINASSKLQTASLKRDGDLLIGREDKLTASSTCGLTKTSDYCLTNLECFKCRSMNDSRHLSSAYHRIENVVDGESTKDFWWQSENNVKEVTIQADFENTFYLTNLTIEFKHEYPSAIKLEKSYNNGFEYRILKYFAKNCSKSFPGVKLAPRTDEDDNVCEDYKSNEKKIFYEVIPYHLQGLLAGRIMKKEYLRQFTNLKITMYHDDEYFGNNFFAITKIKAMGSCQCFGVSSECVPNDDQLNKVNPNVVYGKCKCAQRVLGLRCTYCEKGQILTDKGCVDQTPKQKHSALLAFIKQQLGEYIVWKY</sequence>
<organism evidence="4 5">
    <name type="scientific">Leptotrombidium deliense</name>
    <dbReference type="NCBI Taxonomy" id="299467"/>
    <lineage>
        <taxon>Eukaryota</taxon>
        <taxon>Metazoa</taxon>
        <taxon>Ecdysozoa</taxon>
        <taxon>Arthropoda</taxon>
        <taxon>Chelicerata</taxon>
        <taxon>Arachnida</taxon>
        <taxon>Acari</taxon>
        <taxon>Acariformes</taxon>
        <taxon>Trombidiformes</taxon>
        <taxon>Prostigmata</taxon>
        <taxon>Anystina</taxon>
        <taxon>Parasitengona</taxon>
        <taxon>Trombiculoidea</taxon>
        <taxon>Trombiculidae</taxon>
        <taxon>Leptotrombidium</taxon>
    </lineage>
</organism>
<keyword evidence="5" id="KW-1185">Reference proteome</keyword>
<dbReference type="EMBL" id="NCKV01004885">
    <property type="protein sequence ID" value="RWS24437.1"/>
    <property type="molecule type" value="Genomic_DNA"/>
</dbReference>
<dbReference type="AlphaFoldDB" id="A0A443SAA1"/>
<dbReference type="Pfam" id="PF00055">
    <property type="entry name" value="Laminin_N"/>
    <property type="match status" value="1"/>
</dbReference>
<proteinExistence type="predicted"/>
<keyword evidence="1" id="KW-1015">Disulfide bond</keyword>
<keyword evidence="2" id="KW-0424">Laminin EGF-like domain</keyword>